<dbReference type="GO" id="GO:1902884">
    <property type="term" value="P:positive regulation of response to oxidative stress"/>
    <property type="evidence" value="ECO:0007669"/>
    <property type="project" value="InterPro"/>
</dbReference>
<dbReference type="Proteomes" id="UP000001940">
    <property type="component" value="Chromosome IV"/>
</dbReference>
<dbReference type="PaxDb" id="6239-K07H8.8"/>
<name>O45177_CAEEL</name>
<keyword evidence="1" id="KW-0472">Membrane</keyword>
<dbReference type="InterPro" id="IPR007669">
    <property type="entry name" value="Chst-1-like"/>
</dbReference>
<keyword evidence="3" id="KW-1185">Reference proteome</keyword>
<accession>O45177</accession>
<evidence type="ECO:0000313" key="2">
    <source>
        <dbReference type="EMBL" id="CCD70606.2"/>
    </source>
</evidence>
<evidence type="ECO:0000256" key="1">
    <source>
        <dbReference type="SAM" id="Phobius"/>
    </source>
</evidence>
<keyword evidence="1" id="KW-0812">Transmembrane</keyword>
<dbReference type="HOGENOM" id="CLU_069458_0_0_1"/>
<keyword evidence="1" id="KW-1133">Transmembrane helix</keyword>
<dbReference type="GO" id="GO:0047756">
    <property type="term" value="F:chondroitin 4-sulfotransferase activity"/>
    <property type="evidence" value="ECO:0007669"/>
    <property type="project" value="InterPro"/>
</dbReference>
<gene>
    <name evidence="2" type="ORF">CELE_K07H8.8</name>
    <name evidence="2 4" type="ORF">K07H8.8</name>
</gene>
<proteinExistence type="predicted"/>
<dbReference type="EMBL" id="BX284604">
    <property type="protein sequence ID" value="CCD70606.2"/>
    <property type="molecule type" value="Genomic_DNA"/>
</dbReference>
<dbReference type="GO" id="GO:0016020">
    <property type="term" value="C:membrane"/>
    <property type="evidence" value="ECO:0007669"/>
    <property type="project" value="InterPro"/>
</dbReference>
<dbReference type="InParanoid" id="O45177"/>
<dbReference type="InterPro" id="IPR005331">
    <property type="entry name" value="Sulfotransferase"/>
</dbReference>
<dbReference type="AGR" id="WB:WBGene00019508"/>
<dbReference type="OrthoDB" id="408912at2759"/>
<dbReference type="Pfam" id="PF03567">
    <property type="entry name" value="Sulfotransfer_2"/>
    <property type="match status" value="1"/>
</dbReference>
<dbReference type="eggNOG" id="KOG4651">
    <property type="taxonomic scope" value="Eukaryota"/>
</dbReference>
<dbReference type="PANTHER" id="PTHR22900:SF11">
    <property type="entry name" value="PROTEIN CBG01579"/>
    <property type="match status" value="1"/>
</dbReference>
<evidence type="ECO:0000313" key="3">
    <source>
        <dbReference type="Proteomes" id="UP000001940"/>
    </source>
</evidence>
<organism evidence="2 3">
    <name type="scientific">Caenorhabditis elegans</name>
    <dbReference type="NCBI Taxonomy" id="6239"/>
    <lineage>
        <taxon>Eukaryota</taxon>
        <taxon>Metazoa</taxon>
        <taxon>Ecdysozoa</taxon>
        <taxon>Nematoda</taxon>
        <taxon>Chromadorea</taxon>
        <taxon>Rhabditida</taxon>
        <taxon>Rhabditina</taxon>
        <taxon>Rhabditomorpha</taxon>
        <taxon>Rhabditoidea</taxon>
        <taxon>Rhabditidae</taxon>
        <taxon>Peloderinae</taxon>
        <taxon>Caenorhabditis</taxon>
    </lineage>
</organism>
<dbReference type="AlphaFoldDB" id="O45177"/>
<protein>
    <submittedName>
        <fullName evidence="2">Uncharacterized protein</fullName>
    </submittedName>
</protein>
<dbReference type="SMR" id="O45177"/>
<dbReference type="Bgee" id="WBGene00019508">
    <property type="expression patterns" value="Expressed in embryo and 1 other cell type or tissue"/>
</dbReference>
<feature type="transmembrane region" description="Helical" evidence="1">
    <location>
        <begin position="20"/>
        <end position="38"/>
    </location>
</feature>
<dbReference type="PANTHER" id="PTHR22900">
    <property type="entry name" value="PROTEIN CBG14245-RELATED"/>
    <property type="match status" value="1"/>
</dbReference>
<dbReference type="UCSC" id="K07H8.8">
    <property type="organism name" value="c. elegans"/>
</dbReference>
<dbReference type="FunCoup" id="O45177">
    <property type="interactions" value="19"/>
</dbReference>
<sequence length="318" mass="37098">MLNPYCTTSNKFYYGKKERYIPKAVLVVMGIFSICFSIDKYQILMKEIESKECNDVLAECNNIPFNQTFVPPFYDYLQDFTISPRYDISLCLIPKVVSTIGTAAICYIQDPEAFTKNNRTISTEMYGGRFCENNELKSFKMVQRSLNSNFDNIIFTRNPYDRFISGFTEKCVNNTDTNICHGCGTDIRCFLQKEYRRLIRMSMLFPVYTGADTHFAPQTWYCDMKNNIKNSTVIQYSSTGTEKIKMIDNLLTVFKNRNVPEENLNEVREELSKGKTQHSTSGTSLRLKYEKLIEEDGAIRRALQRIYYYDFLYLGYSM</sequence>
<dbReference type="WormBase" id="K07H8.8">
    <property type="protein sequence ID" value="CE52946"/>
    <property type="gene ID" value="WBGene00019508"/>
</dbReference>
<dbReference type="PIR" id="T33018">
    <property type="entry name" value="T33018"/>
</dbReference>
<dbReference type="PhylomeDB" id="O45177"/>
<reference evidence="2 3" key="1">
    <citation type="journal article" date="1998" name="Science">
        <title>Genome sequence of the nematode C. elegans: a platform for investigating biology.</title>
        <authorList>
            <consortium name="The C. elegans sequencing consortium"/>
            <person name="Sulson J.E."/>
            <person name="Waterston R."/>
        </authorList>
    </citation>
    <scope>NUCLEOTIDE SEQUENCE [LARGE SCALE GENOMIC DNA]</scope>
    <source>
        <strain evidence="2 3">Bristol N2</strain>
    </source>
</reference>
<evidence type="ECO:0000313" key="4">
    <source>
        <dbReference type="WormBase" id="K07H8.8"/>
    </source>
</evidence>
<dbReference type="GO" id="GO:0050650">
    <property type="term" value="P:chondroitin sulfate proteoglycan biosynthetic process"/>
    <property type="evidence" value="ECO:0007669"/>
    <property type="project" value="InterPro"/>
</dbReference>